<protein>
    <submittedName>
        <fullName evidence="1">Uncharacterized protein</fullName>
    </submittedName>
</protein>
<dbReference type="RefSeq" id="WP_110394647.1">
    <property type="nucleotide sequence ID" value="NZ_JBHUHB010000001.1"/>
</dbReference>
<organism evidence="1 2">
    <name type="scientific">Pseudogracilibacillus auburnensis</name>
    <dbReference type="NCBI Taxonomy" id="1494959"/>
    <lineage>
        <taxon>Bacteria</taxon>
        <taxon>Bacillati</taxon>
        <taxon>Bacillota</taxon>
        <taxon>Bacilli</taxon>
        <taxon>Bacillales</taxon>
        <taxon>Bacillaceae</taxon>
        <taxon>Pseudogracilibacillus</taxon>
    </lineage>
</organism>
<evidence type="ECO:0000313" key="1">
    <source>
        <dbReference type="EMBL" id="PXW88828.1"/>
    </source>
</evidence>
<name>A0A2V3W6R2_9BACI</name>
<dbReference type="Proteomes" id="UP000247978">
    <property type="component" value="Unassembled WGS sequence"/>
</dbReference>
<sequence length="92" mass="10773">MKLENKINLDDIIKLSHMEVINDLIKESADVLTKGGVQSKIDPENVAEVISEQYKRLFIKEFTKRYYDTISDKFEIVDRLEEIVEQLEASRL</sequence>
<dbReference type="EMBL" id="QJJQ01000003">
    <property type="protein sequence ID" value="PXW88828.1"/>
    <property type="molecule type" value="Genomic_DNA"/>
</dbReference>
<accession>A0A2V3W6R2</accession>
<keyword evidence="2" id="KW-1185">Reference proteome</keyword>
<dbReference type="AlphaFoldDB" id="A0A2V3W6R2"/>
<proteinExistence type="predicted"/>
<gene>
    <name evidence="1" type="ORF">DFR56_103334</name>
</gene>
<comment type="caution">
    <text evidence="1">The sequence shown here is derived from an EMBL/GenBank/DDBJ whole genome shotgun (WGS) entry which is preliminary data.</text>
</comment>
<reference evidence="1 2" key="1">
    <citation type="submission" date="2018-05" db="EMBL/GenBank/DDBJ databases">
        <title>Genomic Encyclopedia of Type Strains, Phase IV (KMG-IV): sequencing the most valuable type-strain genomes for metagenomic binning, comparative biology and taxonomic classification.</title>
        <authorList>
            <person name="Goeker M."/>
        </authorList>
    </citation>
    <scope>NUCLEOTIDE SEQUENCE [LARGE SCALE GENOMIC DNA]</scope>
    <source>
        <strain evidence="1 2">DSM 28556</strain>
    </source>
</reference>
<evidence type="ECO:0000313" key="2">
    <source>
        <dbReference type="Proteomes" id="UP000247978"/>
    </source>
</evidence>